<dbReference type="AlphaFoldDB" id="A0A9N8QP64"/>
<feature type="non-terminal residue" evidence="1">
    <location>
        <position position="1"/>
    </location>
</feature>
<organism evidence="1 2">
    <name type="scientific">Tilletia laevis</name>
    <dbReference type="NCBI Taxonomy" id="157183"/>
    <lineage>
        <taxon>Eukaryota</taxon>
        <taxon>Fungi</taxon>
        <taxon>Dikarya</taxon>
        <taxon>Basidiomycota</taxon>
        <taxon>Ustilaginomycotina</taxon>
        <taxon>Exobasidiomycetes</taxon>
        <taxon>Tilletiales</taxon>
        <taxon>Tilletiaceae</taxon>
        <taxon>Tilletia</taxon>
    </lineage>
</organism>
<protein>
    <submittedName>
        <fullName evidence="1">Uncharacterized protein</fullName>
    </submittedName>
</protein>
<keyword evidence="2" id="KW-1185">Reference proteome</keyword>
<reference evidence="1 2" key="1">
    <citation type="submission" date="2020-10" db="EMBL/GenBank/DDBJ databases">
        <authorList>
            <person name="Sedaghatjoo S."/>
        </authorList>
    </citation>
    <scope>NUCLEOTIDE SEQUENCE [LARGE SCALE GENOMIC DNA]</scope>
    <source>
        <strain evidence="1 2">LLFL</strain>
    </source>
</reference>
<proteinExistence type="predicted"/>
<comment type="caution">
    <text evidence="1">The sequence shown here is derived from an EMBL/GenBank/DDBJ whole genome shotgun (WGS) entry which is preliminary data.</text>
</comment>
<accession>A0A9N8QP64</accession>
<evidence type="ECO:0000313" key="1">
    <source>
        <dbReference type="EMBL" id="CAD6965470.1"/>
    </source>
</evidence>
<dbReference type="EMBL" id="CAJHJF010008096">
    <property type="protein sequence ID" value="CAD6965470.1"/>
    <property type="molecule type" value="Genomic_DNA"/>
</dbReference>
<gene>
    <name evidence="1" type="ORF">JKILLFL_G337</name>
</gene>
<sequence length="32" mass="3535">VVFALALHDFESGKATAEQLKEALDNFLAERT</sequence>
<name>A0A9N8QP64_9BASI</name>
<dbReference type="Proteomes" id="UP000836404">
    <property type="component" value="Unassembled WGS sequence"/>
</dbReference>
<evidence type="ECO:0000313" key="2">
    <source>
        <dbReference type="Proteomes" id="UP000836404"/>
    </source>
</evidence>